<dbReference type="Pfam" id="PF04117">
    <property type="entry name" value="Mpv17_PMP22"/>
    <property type="match status" value="1"/>
</dbReference>
<keyword evidence="3 6" id="KW-0812">Transmembrane</keyword>
<feature type="transmembrane region" description="Helical" evidence="6">
    <location>
        <begin position="114"/>
        <end position="130"/>
    </location>
</feature>
<dbReference type="GO" id="GO:0005739">
    <property type="term" value="C:mitochondrion"/>
    <property type="evidence" value="ECO:0007669"/>
    <property type="project" value="TreeGrafter"/>
</dbReference>
<comment type="similarity">
    <text evidence="2 6">Belongs to the peroxisomal membrane protein PXMP2/4 family.</text>
</comment>
<dbReference type="OrthoDB" id="10267969at2759"/>
<evidence type="ECO:0000256" key="2">
    <source>
        <dbReference type="ARBA" id="ARBA00006824"/>
    </source>
</evidence>
<evidence type="ECO:0000313" key="8">
    <source>
        <dbReference type="Proteomes" id="UP000242474"/>
    </source>
</evidence>
<protein>
    <submittedName>
        <fullName evidence="7">Uncharacterized protein</fullName>
    </submittedName>
</protein>
<accession>A0A2G5BCM3</accession>
<evidence type="ECO:0000256" key="6">
    <source>
        <dbReference type="RuleBase" id="RU363053"/>
    </source>
</evidence>
<reference evidence="7 8" key="1">
    <citation type="journal article" date="2015" name="Genome Biol. Evol.">
        <title>Phylogenomic analyses indicate that early fungi evolved digesting cell walls of algal ancestors of land plants.</title>
        <authorList>
            <person name="Chang Y."/>
            <person name="Wang S."/>
            <person name="Sekimoto S."/>
            <person name="Aerts A.L."/>
            <person name="Choi C."/>
            <person name="Clum A."/>
            <person name="LaButti K.M."/>
            <person name="Lindquist E.A."/>
            <person name="Yee Ngan C."/>
            <person name="Ohm R.A."/>
            <person name="Salamov A.A."/>
            <person name="Grigoriev I.V."/>
            <person name="Spatafora J.W."/>
            <person name="Berbee M.L."/>
        </authorList>
    </citation>
    <scope>NUCLEOTIDE SEQUENCE [LARGE SCALE GENOMIC DNA]</scope>
    <source>
        <strain evidence="7 8">NRRL 1564</strain>
    </source>
</reference>
<dbReference type="PANTHER" id="PTHR11266:SF50">
    <property type="entry name" value="VACUOLAR MEMBRANE PROTEIN YOR292C"/>
    <property type="match status" value="1"/>
</dbReference>
<gene>
    <name evidence="7" type="ORF">COEREDRAFT_42576</name>
</gene>
<proteinExistence type="inferred from homology"/>
<evidence type="ECO:0000256" key="1">
    <source>
        <dbReference type="ARBA" id="ARBA00004141"/>
    </source>
</evidence>
<evidence type="ECO:0000256" key="5">
    <source>
        <dbReference type="ARBA" id="ARBA00023136"/>
    </source>
</evidence>
<dbReference type="EMBL" id="KZ303499">
    <property type="protein sequence ID" value="PIA16467.1"/>
    <property type="molecule type" value="Genomic_DNA"/>
</dbReference>
<keyword evidence="4 6" id="KW-1133">Transmembrane helix</keyword>
<keyword evidence="8" id="KW-1185">Reference proteome</keyword>
<feature type="transmembrane region" description="Helical" evidence="6">
    <location>
        <begin position="151"/>
        <end position="172"/>
    </location>
</feature>
<dbReference type="Proteomes" id="UP000242474">
    <property type="component" value="Unassembled WGS sequence"/>
</dbReference>
<dbReference type="GO" id="GO:0016020">
    <property type="term" value="C:membrane"/>
    <property type="evidence" value="ECO:0007669"/>
    <property type="project" value="UniProtKB-SubCell"/>
</dbReference>
<evidence type="ECO:0000256" key="4">
    <source>
        <dbReference type="ARBA" id="ARBA00022989"/>
    </source>
</evidence>
<dbReference type="PANTHER" id="PTHR11266">
    <property type="entry name" value="PEROXISOMAL MEMBRANE PROTEIN 2, PXMP2 MPV17"/>
    <property type="match status" value="1"/>
</dbReference>
<name>A0A2G5BCM3_COERN</name>
<comment type="subcellular location">
    <subcellularLocation>
        <location evidence="1">Membrane</location>
        <topology evidence="1">Multi-pass membrane protein</topology>
    </subcellularLocation>
</comment>
<evidence type="ECO:0000313" key="7">
    <source>
        <dbReference type="EMBL" id="PIA16467.1"/>
    </source>
</evidence>
<dbReference type="AlphaFoldDB" id="A0A2G5BCM3"/>
<sequence>MAGVLRAWTKIAEKQPLLTLALTNGTLGGVGDVLAQAIESHNTKKPFRWSYHRTLRFVAWGALCAPIFHKWYLFLNRKFPLPVAQQQQQKQLSTTLNTAFMTAVAKRVAADQCIYAPLGIAGFFIAMNFMEGRDWTSAKARLREYYRPTLIANYAVWPAVQVINFGFVPPIYRVPFSSVVSIFWNTFISWANAQSADAIDIPLESPHTHVEPQHRQPIENKV</sequence>
<dbReference type="STRING" id="763665.A0A2G5BCM3"/>
<dbReference type="InterPro" id="IPR007248">
    <property type="entry name" value="Mpv17_PMP22"/>
</dbReference>
<keyword evidence="5 6" id="KW-0472">Membrane</keyword>
<organism evidence="7 8">
    <name type="scientific">Coemansia reversa (strain ATCC 12441 / NRRL 1564)</name>
    <dbReference type="NCBI Taxonomy" id="763665"/>
    <lineage>
        <taxon>Eukaryota</taxon>
        <taxon>Fungi</taxon>
        <taxon>Fungi incertae sedis</taxon>
        <taxon>Zoopagomycota</taxon>
        <taxon>Kickxellomycotina</taxon>
        <taxon>Kickxellomycetes</taxon>
        <taxon>Kickxellales</taxon>
        <taxon>Kickxellaceae</taxon>
        <taxon>Coemansia</taxon>
    </lineage>
</organism>
<feature type="transmembrane region" description="Helical" evidence="6">
    <location>
        <begin position="54"/>
        <end position="73"/>
    </location>
</feature>
<evidence type="ECO:0000256" key="3">
    <source>
        <dbReference type="ARBA" id="ARBA00022692"/>
    </source>
</evidence>